<reference evidence="1" key="1">
    <citation type="submission" date="2021-06" db="EMBL/GenBank/DDBJ databases">
        <authorList>
            <person name="Kallberg Y."/>
            <person name="Tangrot J."/>
            <person name="Rosling A."/>
        </authorList>
    </citation>
    <scope>NUCLEOTIDE SEQUENCE</scope>
    <source>
        <strain evidence="1">IL203A</strain>
    </source>
</reference>
<organism evidence="1 2">
    <name type="scientific">Dentiscutata heterogama</name>
    <dbReference type="NCBI Taxonomy" id="1316150"/>
    <lineage>
        <taxon>Eukaryota</taxon>
        <taxon>Fungi</taxon>
        <taxon>Fungi incertae sedis</taxon>
        <taxon>Mucoromycota</taxon>
        <taxon>Glomeromycotina</taxon>
        <taxon>Glomeromycetes</taxon>
        <taxon>Diversisporales</taxon>
        <taxon>Gigasporaceae</taxon>
        <taxon>Dentiscutata</taxon>
    </lineage>
</organism>
<feature type="non-terminal residue" evidence="1">
    <location>
        <position position="1"/>
    </location>
</feature>
<dbReference type="Proteomes" id="UP000789702">
    <property type="component" value="Unassembled WGS sequence"/>
</dbReference>
<protein>
    <submittedName>
        <fullName evidence="1">11773_t:CDS:1</fullName>
    </submittedName>
</protein>
<evidence type="ECO:0000313" key="1">
    <source>
        <dbReference type="EMBL" id="CAG8582656.1"/>
    </source>
</evidence>
<evidence type="ECO:0000313" key="2">
    <source>
        <dbReference type="Proteomes" id="UP000789702"/>
    </source>
</evidence>
<gene>
    <name evidence="1" type="ORF">DHETER_LOCUS6537</name>
</gene>
<accession>A0ACA9MBR4</accession>
<sequence>INSIRASIVEVNEHKIRTRLSGNSGSCDMINPLSSQSNDFHTLVRRNSYEPPPISASTGISAPSDEEITNFTRFITYSSASYCPNSKTWTCGQLCDIYGIITVNSKYREIVITFRGTNIDNNDFQNAIKDIEGWLVSYDYTSNSTPPKSCSPPNVCVHYGFYTSFLGFQTKIRNEITTLINNEQYKDYEIIVTGHSYGAALALFTALDIKQSFSGVTPYLYTYGAPRVGNSEFASFVNNNLNFTTRIVNQADSVPHIPDCCGYEQHQGEVWIANTAKNEVVKCSGNQNEHCSESVSFKDWIADFTLLFINAIPFHRILFESPDHYGPYWGIHIDESLCK</sequence>
<name>A0ACA9MBR4_9GLOM</name>
<dbReference type="EMBL" id="CAJVPU010008333">
    <property type="protein sequence ID" value="CAG8582656.1"/>
    <property type="molecule type" value="Genomic_DNA"/>
</dbReference>
<comment type="caution">
    <text evidence="1">The sequence shown here is derived from an EMBL/GenBank/DDBJ whole genome shotgun (WGS) entry which is preliminary data.</text>
</comment>
<keyword evidence="2" id="KW-1185">Reference proteome</keyword>
<proteinExistence type="predicted"/>